<gene>
    <name evidence="4" type="ORF">BN4615_P5559</name>
</gene>
<dbReference type="NCBIfam" id="TIGR03891">
    <property type="entry name" value="thiopep_ocin"/>
    <property type="match status" value="1"/>
</dbReference>
<evidence type="ECO:0000259" key="3">
    <source>
        <dbReference type="Pfam" id="PF14028"/>
    </source>
</evidence>
<feature type="domain" description="Thiopeptide-type bacteriocin biosynthesis" evidence="3">
    <location>
        <begin position="738"/>
        <end position="985"/>
    </location>
</feature>
<feature type="domain" description="Lantibiotic dehydratase N-terminal" evidence="2">
    <location>
        <begin position="33"/>
        <end position="650"/>
    </location>
</feature>
<name>A0A1M4EBR1_9ACTN</name>
<dbReference type="InterPro" id="IPR023809">
    <property type="entry name" value="Thiopep_bacteriocin_synth_dom"/>
</dbReference>
<proteinExistence type="predicted"/>
<reference evidence="4" key="1">
    <citation type="submission" date="2016-04" db="EMBL/GenBank/DDBJ databases">
        <authorList>
            <person name="Evans L.H."/>
            <person name="Alamgir A."/>
            <person name="Owens N."/>
            <person name="Weber N.D."/>
            <person name="Virtaneva K."/>
            <person name="Barbian K."/>
            <person name="Babar A."/>
            <person name="Rosenke K."/>
        </authorList>
    </citation>
    <scope>NUCLEOTIDE SEQUENCE</scope>
    <source>
        <strain evidence="4">Nono1</strain>
    </source>
</reference>
<dbReference type="AlphaFoldDB" id="A0A1M4EBR1"/>
<dbReference type="Pfam" id="PF14028">
    <property type="entry name" value="Lant_dehydr_C"/>
    <property type="match status" value="1"/>
</dbReference>
<dbReference type="Pfam" id="PF04738">
    <property type="entry name" value="Lant_dehydr_N"/>
    <property type="match status" value="1"/>
</dbReference>
<feature type="region of interest" description="Disordered" evidence="1">
    <location>
        <begin position="693"/>
        <end position="730"/>
    </location>
</feature>
<sequence>MDWALVRAPLLPAGAAATAGAPADPGCLLPGAPAVVAALQVASTDLAAALARTAPGHPKADRIGRKLLRYLIRMSTRPTPFGLFAGVALTQWGHCTDLALAKEPPRTRTRPDLGWLTDLVARLEADPGVRAGLRLVADRSVLVRAGRAFAAGGTGRTASVRATSAVRRALALAREPVSRAQIVEALTTLPGATPEKADRLVEELVRHGLLHHDLWPPPTRDPLGHVRERLAGHPVAAGLAGLRQALRQWDARPLDDRARTWPGLLDRVSTLAAASDPRNLLQTDLALPLSGSGLSRRIGAEAAVAAELLLRLSPYPTGPPRLDAYRRAFESRYGAHREVPLLELVDPDFGLGSPTDSGGTSPERAARHRLLSDLAANAWRDRLSTVELDDHLLGRLQTWTPEAALAPPSLDVAVLVAASCAEAVDQGDFLLVVGPNLGANAAGRTLGRFADLLGPPADAALARVAESDRRHAPGRLLAEVVYTPERARSGNVAVRRCAHRHEIRLGPATGISQEWLVPVDELVVGLRDGLFIVRWPARDVEVVATQCHMLNPAHAPPAARFLLDVARDGRCVFSTFDWGPAAGLAFLPRIQRGRVVLSLARWRVDPAALRDARGLAAWRETHGVPRHVYLAGGDNRLLLDLDDADQAELLRMEPPGRPVLLQEALPHPGHAWLPGPDGAHLSEVVVPLTLRRRRPAAPARRRPGLRHATGDRQGAAPARRRPGAVPDRARIRPPGSDWLYLKLYGPRRFEDELIVEALSPFGQFVTGAELADGWFFLRYRDPDPHLRVRFHGEPATLLGPLLRHVCDWAADLVSAGTCRTFAFDTYEREIERYGGVDAMPAAEGVFLADSPAAAGLLTLSRSRGFPYDPITVAALSVDDLLDGLGLDVEQRTRFYRDGVSPSPEGGLEYRRRSRELRRLLRDPGPPGTTAHDRALASLLAARRRALPATRPAPEVCRSHVHLHCNRLLGAGHEAEHRVLELLRRTREGLTRG</sequence>
<dbReference type="InterPro" id="IPR006827">
    <property type="entry name" value="Lant_deHydtase_N"/>
</dbReference>
<accession>A0A1M4EBR1</accession>
<protein>
    <submittedName>
        <fullName evidence="4">Lanthionine biosynthesis protein LanB</fullName>
    </submittedName>
</protein>
<evidence type="ECO:0000313" key="4">
    <source>
        <dbReference type="EMBL" id="SBO96043.1"/>
    </source>
</evidence>
<evidence type="ECO:0000256" key="1">
    <source>
        <dbReference type="SAM" id="MobiDB-lite"/>
    </source>
</evidence>
<feature type="compositionally biased region" description="Basic residues" evidence="1">
    <location>
        <begin position="693"/>
        <end position="705"/>
    </location>
</feature>
<organism evidence="4">
    <name type="scientific">Nonomuraea gerenzanensis</name>
    <dbReference type="NCBI Taxonomy" id="93944"/>
    <lineage>
        <taxon>Bacteria</taxon>
        <taxon>Bacillati</taxon>
        <taxon>Actinomycetota</taxon>
        <taxon>Actinomycetes</taxon>
        <taxon>Streptosporangiales</taxon>
        <taxon>Streptosporangiaceae</taxon>
        <taxon>Nonomuraea</taxon>
    </lineage>
</organism>
<dbReference type="EMBL" id="LT559118">
    <property type="protein sequence ID" value="SBO96043.1"/>
    <property type="molecule type" value="Genomic_DNA"/>
</dbReference>
<evidence type="ECO:0000259" key="2">
    <source>
        <dbReference type="Pfam" id="PF04738"/>
    </source>
</evidence>